<dbReference type="Gene3D" id="1.10.10.60">
    <property type="entry name" value="Homeodomain-like"/>
    <property type="match status" value="1"/>
</dbReference>
<proteinExistence type="predicted"/>
<evidence type="ECO:0000313" key="2">
    <source>
        <dbReference type="EMBL" id="HCW93596.1"/>
    </source>
</evidence>
<dbReference type="EMBL" id="DPPF01000164">
    <property type="protein sequence ID" value="HCW93596.1"/>
    <property type="molecule type" value="Genomic_DNA"/>
</dbReference>
<organism evidence="2 3">
    <name type="scientific">Flexistipes sinusarabici</name>
    <dbReference type="NCBI Taxonomy" id="2352"/>
    <lineage>
        <taxon>Bacteria</taxon>
        <taxon>Pseudomonadati</taxon>
        <taxon>Deferribacterota</taxon>
        <taxon>Deferribacteres</taxon>
        <taxon>Deferribacterales</taxon>
        <taxon>Flexistipitaceae</taxon>
        <taxon>Flexistipes</taxon>
    </lineage>
</organism>
<dbReference type="Pfam" id="PF04552">
    <property type="entry name" value="Sigma54_DBD"/>
    <property type="match status" value="1"/>
</dbReference>
<gene>
    <name evidence="2" type="ORF">DHM44_07930</name>
</gene>
<dbReference type="PROSITE" id="PS00718">
    <property type="entry name" value="SIGMA54_2"/>
    <property type="match status" value="1"/>
</dbReference>
<accession>A0A3D5QCM9</accession>
<dbReference type="AlphaFoldDB" id="A0A3D5QCM9"/>
<evidence type="ECO:0000259" key="1">
    <source>
        <dbReference type="Pfam" id="PF04552"/>
    </source>
</evidence>
<dbReference type="PANTHER" id="PTHR32248:SF4">
    <property type="entry name" value="RNA POLYMERASE SIGMA-54 FACTOR"/>
    <property type="match status" value="1"/>
</dbReference>
<reference evidence="2 3" key="1">
    <citation type="journal article" date="2018" name="Nat. Biotechnol.">
        <title>A standardized bacterial taxonomy based on genome phylogeny substantially revises the tree of life.</title>
        <authorList>
            <person name="Parks D.H."/>
            <person name="Chuvochina M."/>
            <person name="Waite D.W."/>
            <person name="Rinke C."/>
            <person name="Skarshewski A."/>
            <person name="Chaumeil P.A."/>
            <person name="Hugenholtz P."/>
        </authorList>
    </citation>
    <scope>NUCLEOTIDE SEQUENCE [LARGE SCALE GENOMIC DNA]</scope>
    <source>
        <strain evidence="2">UBA8672</strain>
    </source>
</reference>
<evidence type="ECO:0000313" key="3">
    <source>
        <dbReference type="Proteomes" id="UP000262325"/>
    </source>
</evidence>
<dbReference type="InterPro" id="IPR000394">
    <property type="entry name" value="RNA_pol_sigma_54"/>
</dbReference>
<dbReference type="GO" id="GO:0001216">
    <property type="term" value="F:DNA-binding transcription activator activity"/>
    <property type="evidence" value="ECO:0007669"/>
    <property type="project" value="InterPro"/>
</dbReference>
<dbReference type="PANTHER" id="PTHR32248">
    <property type="entry name" value="RNA POLYMERASE SIGMA-54 FACTOR"/>
    <property type="match status" value="1"/>
</dbReference>
<dbReference type="InterPro" id="IPR007634">
    <property type="entry name" value="RNA_pol_sigma_54_DNA-bd"/>
</dbReference>
<protein>
    <recommendedName>
        <fullName evidence="1">RNA polymerase sigma factor 54 DNA-binding domain-containing protein</fullName>
    </recommendedName>
</protein>
<dbReference type="GO" id="GO:0016987">
    <property type="term" value="F:sigma factor activity"/>
    <property type="evidence" value="ECO:0007669"/>
    <property type="project" value="InterPro"/>
</dbReference>
<feature type="domain" description="RNA polymerase sigma factor 54 DNA-binding" evidence="1">
    <location>
        <begin position="1"/>
        <end position="37"/>
    </location>
</feature>
<name>A0A3D5QCM9_FLESI</name>
<sequence length="40" mass="4811">DQKIVEILTKKGIKIARRTVAKYRESMNIPARSERKRNRR</sequence>
<feature type="non-terminal residue" evidence="2">
    <location>
        <position position="1"/>
    </location>
</feature>
<comment type="caution">
    <text evidence="2">The sequence shown here is derived from an EMBL/GenBank/DDBJ whole genome shotgun (WGS) entry which is preliminary data.</text>
</comment>
<dbReference type="Proteomes" id="UP000262325">
    <property type="component" value="Unassembled WGS sequence"/>
</dbReference>